<comment type="similarity">
    <text evidence="1 9">Belongs to the nucleoporin Nup84/Nup107 family.</text>
</comment>
<comment type="subcellular location">
    <subcellularLocation>
        <location evidence="9">Nucleus</location>
        <location evidence="9">Nuclear pore complex</location>
    </subcellularLocation>
    <subcellularLocation>
        <location evidence="9">Nucleus membrane</location>
    </subcellularLocation>
</comment>
<dbReference type="Gene3D" id="1.10.3450.20">
    <property type="match status" value="1"/>
</dbReference>
<keyword evidence="3" id="KW-0509">mRNA transport</keyword>
<keyword evidence="4" id="KW-0653">Protein transport</keyword>
<protein>
    <recommendedName>
        <fullName evidence="9">Nuclear pore complex protein</fullName>
    </recommendedName>
</protein>
<evidence type="ECO:0000256" key="5">
    <source>
        <dbReference type="ARBA" id="ARBA00023010"/>
    </source>
</evidence>
<keyword evidence="2 9" id="KW-0813">Transport</keyword>
<organism evidence="10">
    <name type="scientific">Lepeophtheirus salmonis</name>
    <name type="common">Salmon louse</name>
    <name type="synonym">Caligus salmonis</name>
    <dbReference type="NCBI Taxonomy" id="72036"/>
    <lineage>
        <taxon>Eukaryota</taxon>
        <taxon>Metazoa</taxon>
        <taxon>Ecdysozoa</taxon>
        <taxon>Arthropoda</taxon>
        <taxon>Crustacea</taxon>
        <taxon>Multicrustacea</taxon>
        <taxon>Hexanauplia</taxon>
        <taxon>Copepoda</taxon>
        <taxon>Siphonostomatoida</taxon>
        <taxon>Caligidae</taxon>
        <taxon>Lepeophtheirus</taxon>
    </lineage>
</organism>
<keyword evidence="7 9" id="KW-0472">Membrane</keyword>
<dbReference type="FunFam" id="1.10.3450.20:FF:000001">
    <property type="entry name" value="Nuclear pore complex protein"/>
    <property type="match status" value="1"/>
</dbReference>
<dbReference type="Pfam" id="PF04121">
    <property type="entry name" value="Nup84_Nup100"/>
    <property type="match status" value="1"/>
</dbReference>
<dbReference type="GO" id="GO:0006606">
    <property type="term" value="P:protein import into nucleus"/>
    <property type="evidence" value="ECO:0007669"/>
    <property type="project" value="TreeGrafter"/>
</dbReference>
<evidence type="ECO:0000256" key="8">
    <source>
        <dbReference type="ARBA" id="ARBA00023242"/>
    </source>
</evidence>
<evidence type="ECO:0000256" key="6">
    <source>
        <dbReference type="ARBA" id="ARBA00023132"/>
    </source>
</evidence>
<dbReference type="GO" id="GO:0031080">
    <property type="term" value="C:nuclear pore outer ring"/>
    <property type="evidence" value="ECO:0007669"/>
    <property type="project" value="TreeGrafter"/>
</dbReference>
<dbReference type="Gene3D" id="1.20.190.50">
    <property type="match status" value="1"/>
</dbReference>
<keyword evidence="5 9" id="KW-0811">Translocation</keyword>
<dbReference type="OrthoDB" id="3098at2759"/>
<dbReference type="GO" id="GO:0000973">
    <property type="term" value="P:post-transcriptional tethering of RNA polymerase II gene DNA at nuclear periphery"/>
    <property type="evidence" value="ECO:0007669"/>
    <property type="project" value="TreeGrafter"/>
</dbReference>
<comment type="subunit">
    <text evidence="9">Part of the nuclear pore complex (NPC).</text>
</comment>
<evidence type="ECO:0000256" key="2">
    <source>
        <dbReference type="ARBA" id="ARBA00022448"/>
    </source>
</evidence>
<comment type="function">
    <text evidence="9">Functions as a component of the nuclear pore complex (NPC).</text>
</comment>
<dbReference type="InterPro" id="IPR007252">
    <property type="entry name" value="Nup84/Nup107"/>
</dbReference>
<dbReference type="GO" id="GO:0031965">
    <property type="term" value="C:nuclear membrane"/>
    <property type="evidence" value="ECO:0007669"/>
    <property type="project" value="UniProtKB-SubCell"/>
</dbReference>
<evidence type="ECO:0000256" key="7">
    <source>
        <dbReference type="ARBA" id="ARBA00023136"/>
    </source>
</evidence>
<evidence type="ECO:0000313" key="10">
    <source>
        <dbReference type="EMBL" id="CDW48842.1"/>
    </source>
</evidence>
<evidence type="ECO:0000256" key="3">
    <source>
        <dbReference type="ARBA" id="ARBA00022816"/>
    </source>
</evidence>
<dbReference type="PANTHER" id="PTHR13003">
    <property type="entry name" value="NUP107-RELATED"/>
    <property type="match status" value="1"/>
</dbReference>
<dbReference type="AlphaFoldDB" id="A0A0K2VFB8"/>
<keyword evidence="6 9" id="KW-0906">Nuclear pore complex</keyword>
<sequence>MDGFETPVLLKGKVSRILKRQSEFLPTPKLEKSLNASDIFLGKPGDFTMGMDLTSAPYPLGETNASFGYSMMAYEPMEHRNKTLAMSFAQGSASTEHLFPDFLATVSESTAAFKTLDQVAEFQQLVGDQYEAHCQMPSKSGTSSKMNATHLKNLMEERNTWRLLGKLYHDRLRTMDKDEDMEDTEEGDTLNLCSEKIIVEKLFRRNQELREAQAIVDWLEANKGDSTCGISAERFSDATVSWENTLHSLNHPNANKRNLITQLDPDAPRRQNKPLHDLDMQDQNLLYDAIFIYIRSGMLESAQDLCIKLGQPWRAATLEGWKLFHDENYNRADTNKKLPCEGNKTRDVWKRSAWKMTCDEKMPSLERAAYSAFCGNVNQLLSICKNWDDCLWALTRCYIDLMVEKEIRNTLNDKTYAKLPQEYWDDNKTSMDDVLKCMETLDNEGVKSVKTNPYKIIQCYLISQNYRGLLEKMMEWVKEPQDPHLLRLLCHFIIVFRRLNIGQNDCSLKVLEDAIIQIYVIYLMGADLVQLVAWYTAQLPTNIQIDIYSKFLENVTTYGDRKLCLDLAMESDLPIQDITTQVVVNIRTQEEADEEATFQPVMTERDKRKIDALSWLIFFDSQRDEAIFQCNALVRSFIAAGKVESANEAILKVPEDSISLIKKQNEDVISLPPQISNCIREFLGLQSYLQAQEAFSDWFNHFSKGQPRRPVLGETSSFVEKVAFEQKQEQYQVEMERWNSAQLIQSRAATERLFGVLTFPQGWLVDEVEEISEESIQRKEELEYLRKICIPKLVLLLHSVYHSSKQFKEAIKLADLVASERYEIYQLYSKDKLRELLNKIHESSVAAMETGTKDPWGFPKK</sequence>
<evidence type="ECO:0000256" key="9">
    <source>
        <dbReference type="RuleBase" id="RU365072"/>
    </source>
</evidence>
<dbReference type="PANTHER" id="PTHR13003:SF2">
    <property type="entry name" value="NUCLEAR PORE COMPLEX PROTEIN NUP107"/>
    <property type="match status" value="1"/>
</dbReference>
<evidence type="ECO:0000256" key="4">
    <source>
        <dbReference type="ARBA" id="ARBA00022927"/>
    </source>
</evidence>
<dbReference type="GO" id="GO:0006406">
    <property type="term" value="P:mRNA export from nucleus"/>
    <property type="evidence" value="ECO:0007669"/>
    <property type="project" value="TreeGrafter"/>
</dbReference>
<accession>A0A0K2VFB8</accession>
<proteinExistence type="inferred from homology"/>
<dbReference type="GO" id="GO:0017056">
    <property type="term" value="F:structural constituent of nuclear pore"/>
    <property type="evidence" value="ECO:0007669"/>
    <property type="project" value="UniProtKB-UniRule"/>
</dbReference>
<evidence type="ECO:0000256" key="1">
    <source>
        <dbReference type="ARBA" id="ARBA00009510"/>
    </source>
</evidence>
<dbReference type="EMBL" id="HACA01031481">
    <property type="protein sequence ID" value="CDW48842.1"/>
    <property type="molecule type" value="Transcribed_RNA"/>
</dbReference>
<name>A0A0K2VFB8_LEPSM</name>
<reference evidence="10" key="1">
    <citation type="submission" date="2014-05" db="EMBL/GenBank/DDBJ databases">
        <authorList>
            <person name="Chronopoulou M."/>
        </authorList>
    </citation>
    <scope>NUCLEOTIDE SEQUENCE</scope>
    <source>
        <tissue evidence="10">Whole organism</tissue>
    </source>
</reference>
<keyword evidence="8 9" id="KW-0539">Nucleus</keyword>